<organism evidence="1 2">
    <name type="scientific">Scleroderma citrinum Foug A</name>
    <dbReference type="NCBI Taxonomy" id="1036808"/>
    <lineage>
        <taxon>Eukaryota</taxon>
        <taxon>Fungi</taxon>
        <taxon>Dikarya</taxon>
        <taxon>Basidiomycota</taxon>
        <taxon>Agaricomycotina</taxon>
        <taxon>Agaricomycetes</taxon>
        <taxon>Agaricomycetidae</taxon>
        <taxon>Boletales</taxon>
        <taxon>Sclerodermatineae</taxon>
        <taxon>Sclerodermataceae</taxon>
        <taxon>Scleroderma</taxon>
    </lineage>
</organism>
<gene>
    <name evidence="1" type="ORF">SCLCIDRAFT_736694</name>
</gene>
<reference evidence="1 2" key="1">
    <citation type="submission" date="2014-04" db="EMBL/GenBank/DDBJ databases">
        <authorList>
            <consortium name="DOE Joint Genome Institute"/>
            <person name="Kuo A."/>
            <person name="Kohler A."/>
            <person name="Nagy L.G."/>
            <person name="Floudas D."/>
            <person name="Copeland A."/>
            <person name="Barry K.W."/>
            <person name="Cichocki N."/>
            <person name="Veneault-Fourrey C."/>
            <person name="LaButti K."/>
            <person name="Lindquist E.A."/>
            <person name="Lipzen A."/>
            <person name="Lundell T."/>
            <person name="Morin E."/>
            <person name="Murat C."/>
            <person name="Sun H."/>
            <person name="Tunlid A."/>
            <person name="Henrissat B."/>
            <person name="Grigoriev I.V."/>
            <person name="Hibbett D.S."/>
            <person name="Martin F."/>
            <person name="Nordberg H.P."/>
            <person name="Cantor M.N."/>
            <person name="Hua S.X."/>
        </authorList>
    </citation>
    <scope>NUCLEOTIDE SEQUENCE [LARGE SCALE GENOMIC DNA]</scope>
    <source>
        <strain evidence="1 2">Foug A</strain>
    </source>
</reference>
<dbReference type="Proteomes" id="UP000053989">
    <property type="component" value="Unassembled WGS sequence"/>
</dbReference>
<sequence length="94" mass="10767">MRGCSKKPSTISTCSDLVKQGDTGVYRWYPSFSISELFKPRRNNNTYVMLNTNRAVAVRRRMGVLLPYPVSMCALISRNLPLTEPFEKVDSYEN</sequence>
<accession>A0A0C3E6Q4</accession>
<dbReference type="EMBL" id="KN822033">
    <property type="protein sequence ID" value="KIM63681.1"/>
    <property type="molecule type" value="Genomic_DNA"/>
</dbReference>
<reference evidence="2" key="2">
    <citation type="submission" date="2015-01" db="EMBL/GenBank/DDBJ databases">
        <title>Evolutionary Origins and Diversification of the Mycorrhizal Mutualists.</title>
        <authorList>
            <consortium name="DOE Joint Genome Institute"/>
            <consortium name="Mycorrhizal Genomics Consortium"/>
            <person name="Kohler A."/>
            <person name="Kuo A."/>
            <person name="Nagy L.G."/>
            <person name="Floudas D."/>
            <person name="Copeland A."/>
            <person name="Barry K.W."/>
            <person name="Cichocki N."/>
            <person name="Veneault-Fourrey C."/>
            <person name="LaButti K."/>
            <person name="Lindquist E.A."/>
            <person name="Lipzen A."/>
            <person name="Lundell T."/>
            <person name="Morin E."/>
            <person name="Murat C."/>
            <person name="Riley R."/>
            <person name="Ohm R."/>
            <person name="Sun H."/>
            <person name="Tunlid A."/>
            <person name="Henrissat B."/>
            <person name="Grigoriev I.V."/>
            <person name="Hibbett D.S."/>
            <person name="Martin F."/>
        </authorList>
    </citation>
    <scope>NUCLEOTIDE SEQUENCE [LARGE SCALE GENOMIC DNA]</scope>
    <source>
        <strain evidence="2">Foug A</strain>
    </source>
</reference>
<protein>
    <submittedName>
        <fullName evidence="1">Uncharacterized protein</fullName>
    </submittedName>
</protein>
<name>A0A0C3E6Q4_9AGAM</name>
<keyword evidence="2" id="KW-1185">Reference proteome</keyword>
<evidence type="ECO:0000313" key="1">
    <source>
        <dbReference type="EMBL" id="KIM63681.1"/>
    </source>
</evidence>
<dbReference type="InParanoid" id="A0A0C3E6Q4"/>
<dbReference type="AlphaFoldDB" id="A0A0C3E6Q4"/>
<dbReference type="HOGENOM" id="CLU_2387474_0_0_1"/>
<proteinExistence type="predicted"/>
<evidence type="ECO:0000313" key="2">
    <source>
        <dbReference type="Proteomes" id="UP000053989"/>
    </source>
</evidence>